<sequence>MSHQTISGALPASINKQIIGTVFNSVFAPSTSVSSQNVPAVIRDFLLSRFESSTHAADYHFSSFTASRNAPCAHHRINCLFFVLHLVSCILLPCHEFSCPNIASLKIQSNRSVHTRIEIFQIIQFSLGFGVCMPNTRLLMAILSVLFTLMLLCESFLLILDMNGISVSKTLWERTILAGLKWLPLSLSSWVYSWGMASSIYNMYSQIPKGILGKLMACKHSALVYNALVSGFLASVIICQYPSCNEATSVSFAGYGLLACLDSFHRISAHFERMAASYDPAAFSITKDLLPELPGLLEMNQSFLMIASLPSQVEAGMVLGVHLPKNPSHLYFLLGIANQMDVLFTLQISLPLYYIYFRLIRNVKKYHNSMKLGATRFKSAKPLEGPVEAVEDGCEVRIPIPKSPSRASFRKLMCSDDTQLILAAALSLGHSLVEVTVMIRFVYLLRTSGTLSAQAALLTNTALITNFISAFTGLASSWIFFSRSRGNHYKALWYRNPRSIALDKSVVSSDLFDTWTLTSSMIGDIHPLPEPKQQEGYFVPVRPPLKHFPDIAQVKQLC</sequence>
<evidence type="ECO:0000256" key="1">
    <source>
        <dbReference type="SAM" id="Phobius"/>
    </source>
</evidence>
<feature type="transmembrane region" description="Helical" evidence="1">
    <location>
        <begin position="463"/>
        <end position="481"/>
    </location>
</feature>
<dbReference type="OrthoDB" id="2498195at2759"/>
<reference evidence="2 3" key="1">
    <citation type="submission" date="2015-08" db="EMBL/GenBank/DDBJ databases">
        <title>Next Generation Sequencing and Analysis of the Genome of Puccinia sorghi L Schw, the Causal Agent of Maize Common Rust.</title>
        <authorList>
            <person name="Rochi L."/>
            <person name="Burguener G."/>
            <person name="Darino M."/>
            <person name="Turjanski A."/>
            <person name="Kreff E."/>
            <person name="Dieguez M.J."/>
            <person name="Sacco F."/>
        </authorList>
    </citation>
    <scope>NUCLEOTIDE SEQUENCE [LARGE SCALE GENOMIC DNA]</scope>
    <source>
        <strain evidence="2 3">RO10H11247</strain>
    </source>
</reference>
<dbReference type="EMBL" id="LAVV01007535">
    <property type="protein sequence ID" value="KNZ55620.1"/>
    <property type="molecule type" value="Genomic_DNA"/>
</dbReference>
<keyword evidence="3" id="KW-1185">Reference proteome</keyword>
<feature type="transmembrane region" description="Helical" evidence="1">
    <location>
        <begin position="420"/>
        <end position="443"/>
    </location>
</feature>
<name>A0A0L6V667_9BASI</name>
<accession>A0A0L6V667</accession>
<evidence type="ECO:0000313" key="3">
    <source>
        <dbReference type="Proteomes" id="UP000037035"/>
    </source>
</evidence>
<keyword evidence="1" id="KW-1133">Transmembrane helix</keyword>
<keyword evidence="1" id="KW-0812">Transmembrane</keyword>
<dbReference type="VEuPathDB" id="FungiDB:VP01_262g2"/>
<feature type="transmembrane region" description="Helical" evidence="1">
    <location>
        <begin position="222"/>
        <end position="243"/>
    </location>
</feature>
<organism evidence="2 3">
    <name type="scientific">Puccinia sorghi</name>
    <dbReference type="NCBI Taxonomy" id="27349"/>
    <lineage>
        <taxon>Eukaryota</taxon>
        <taxon>Fungi</taxon>
        <taxon>Dikarya</taxon>
        <taxon>Basidiomycota</taxon>
        <taxon>Pucciniomycotina</taxon>
        <taxon>Pucciniomycetes</taxon>
        <taxon>Pucciniales</taxon>
        <taxon>Pucciniaceae</taxon>
        <taxon>Puccinia</taxon>
    </lineage>
</organism>
<proteinExistence type="predicted"/>
<protein>
    <submittedName>
        <fullName evidence="2">Uncharacterized protein</fullName>
    </submittedName>
</protein>
<comment type="caution">
    <text evidence="2">The sequence shown here is derived from an EMBL/GenBank/DDBJ whole genome shotgun (WGS) entry which is preliminary data.</text>
</comment>
<dbReference type="AlphaFoldDB" id="A0A0L6V667"/>
<dbReference type="Proteomes" id="UP000037035">
    <property type="component" value="Unassembled WGS sequence"/>
</dbReference>
<evidence type="ECO:0000313" key="2">
    <source>
        <dbReference type="EMBL" id="KNZ55620.1"/>
    </source>
</evidence>
<gene>
    <name evidence="2" type="ORF">VP01_262g2</name>
</gene>
<feature type="transmembrane region" description="Helical" evidence="1">
    <location>
        <begin position="138"/>
        <end position="160"/>
    </location>
</feature>
<feature type="transmembrane region" description="Helical" evidence="1">
    <location>
        <begin position="330"/>
        <end position="356"/>
    </location>
</feature>
<keyword evidence="1" id="KW-0472">Membrane</keyword>